<gene>
    <name evidence="8" type="ORF">Pyrde_1481</name>
</gene>
<comment type="subcellular location">
    <subcellularLocation>
        <location evidence="1">Membrane</location>
        <topology evidence="1">Multi-pass membrane protein</topology>
    </subcellularLocation>
</comment>
<evidence type="ECO:0000256" key="1">
    <source>
        <dbReference type="ARBA" id="ARBA00004141"/>
    </source>
</evidence>
<dbReference type="KEGG" id="pdl:Pyrde_1481"/>
<keyword evidence="3 5" id="KW-1133">Transmembrane helix</keyword>
<feature type="transmembrane region" description="Helical" evidence="5">
    <location>
        <begin position="196"/>
        <end position="216"/>
    </location>
</feature>
<dbReference type="PATRIC" id="fig|1273541.4.peg.1582"/>
<feature type="transmembrane region" description="Helical" evidence="5">
    <location>
        <begin position="526"/>
        <end position="545"/>
    </location>
</feature>
<reference evidence="8 9" key="1">
    <citation type="submission" date="2015-10" db="EMBL/GenBank/DDBJ databases">
        <title>Complete genome sequence of hyperthermophilic archaeon Pyrodictium delaneyi Su06.</title>
        <authorList>
            <person name="Jung J.-H."/>
            <person name="Lin J."/>
            <person name="Holden J.F."/>
            <person name="Park C.-S."/>
        </authorList>
    </citation>
    <scope>NUCLEOTIDE SEQUENCE [LARGE SCALE GENOMIC DNA]</scope>
    <source>
        <strain evidence="8 9">Su06</strain>
    </source>
</reference>
<feature type="transmembrane region" description="Helical" evidence="5">
    <location>
        <begin position="334"/>
        <end position="355"/>
    </location>
</feature>
<dbReference type="GO" id="GO:0042773">
    <property type="term" value="P:ATP synthesis coupled electron transport"/>
    <property type="evidence" value="ECO:0007669"/>
    <property type="project" value="InterPro"/>
</dbReference>
<keyword evidence="8" id="KW-0830">Ubiquinone</keyword>
<feature type="domain" description="NADH:quinone oxidoreductase/Mrp antiporter transmembrane" evidence="6">
    <location>
        <begin position="182"/>
        <end position="457"/>
    </location>
</feature>
<feature type="domain" description="NADH-Ubiquinone oxidoreductase (complex I) chain 5 N-terminal" evidence="7">
    <location>
        <begin position="71"/>
        <end position="114"/>
    </location>
</feature>
<dbReference type="PRINTS" id="PR01435">
    <property type="entry name" value="NPOXDRDTASE5"/>
</dbReference>
<evidence type="ECO:0000256" key="4">
    <source>
        <dbReference type="ARBA" id="ARBA00023136"/>
    </source>
</evidence>
<dbReference type="InterPro" id="IPR001516">
    <property type="entry name" value="Proton_antipo_N"/>
</dbReference>
<dbReference type="PANTHER" id="PTHR42829:SF2">
    <property type="entry name" value="NADH-UBIQUINONE OXIDOREDUCTASE CHAIN 5"/>
    <property type="match status" value="1"/>
</dbReference>
<evidence type="ECO:0000256" key="3">
    <source>
        <dbReference type="ARBA" id="ARBA00022989"/>
    </source>
</evidence>
<dbReference type="PANTHER" id="PTHR42829">
    <property type="entry name" value="NADH-UBIQUINONE OXIDOREDUCTASE CHAIN 5"/>
    <property type="match status" value="1"/>
</dbReference>
<dbReference type="Proteomes" id="UP000058613">
    <property type="component" value="Chromosome"/>
</dbReference>
<keyword evidence="4 5" id="KW-0472">Membrane</keyword>
<dbReference type="GO" id="GO:0015990">
    <property type="term" value="P:electron transport coupled proton transport"/>
    <property type="evidence" value="ECO:0007669"/>
    <property type="project" value="TreeGrafter"/>
</dbReference>
<evidence type="ECO:0000259" key="7">
    <source>
        <dbReference type="Pfam" id="PF00662"/>
    </source>
</evidence>
<evidence type="ECO:0000256" key="5">
    <source>
        <dbReference type="SAM" id="Phobius"/>
    </source>
</evidence>
<dbReference type="GO" id="GO:0008137">
    <property type="term" value="F:NADH dehydrogenase (ubiquinone) activity"/>
    <property type="evidence" value="ECO:0007669"/>
    <property type="project" value="InterPro"/>
</dbReference>
<sequence length="693" mass="74591">MAVTETAGLVALAAVVSSYIAALLVILEAVAGTGWRKIAWTGVAGTAASALFSWLALLQGEGRISYTWVPGIDVELALHVDMLSGIVGVVVATLSLLIALYSVEYIGEWGAARYWLFYSFFVASMLLLVYADDLVVMFIGWEGTGLASWALIGFYYDDRKEAWVGDPGRKRLGVPMWFTPTHSGLRALSFTRVGDMAMLIGVGLVFAVLGSTSISAAEEYSVRLLSELNMKGLVAAWIAFFYLGALAKSAQFPFHEWLVTAMTGPTSVSALIHAATMVKAGVYFALRFTPAIAAGLALLHGTGLGVLETMAWIALLTAFATASMALVARELKLILAFSTASQLSYMMAAVFAAAVSGDPALGSLGGLAHLASHAVFKAALFLAAGAIIHELHTRYITDMGGLRRYMPYTFAAMLLAGLSLAALPPFSGWWTKDLAVQAIARLGGRASLAALATAVITSFYTMRMIYYVFIASPQRELHAKEPGALMLTPYLVLGIASLGLGIAWPWLEHFFAEAAGLYHPELEEHLVIYGTLAAILGVSGLALYFTRLLPLHRVEEKPLLGTLHGFLYDRWLINPLMYRLIVYPSAGLSHALVRLEAWLDTAVHQGLAGLGARAVELLSRRTETRMDELAHVALPRSIAVMSAWVRRAQSGDVRLYLAYFMVGMVLAATISTVVIFFIARLVAPVVETISPPG</sequence>
<feature type="transmembrane region" description="Helical" evidence="5">
    <location>
        <begin position="483"/>
        <end position="506"/>
    </location>
</feature>
<dbReference type="Pfam" id="PF00662">
    <property type="entry name" value="Proton_antipo_N"/>
    <property type="match status" value="1"/>
</dbReference>
<dbReference type="GO" id="GO:0003954">
    <property type="term" value="F:NADH dehydrogenase activity"/>
    <property type="evidence" value="ECO:0007669"/>
    <property type="project" value="TreeGrafter"/>
</dbReference>
<evidence type="ECO:0000256" key="2">
    <source>
        <dbReference type="ARBA" id="ARBA00022692"/>
    </source>
</evidence>
<dbReference type="AlphaFoldDB" id="A0A0P0N4Z0"/>
<protein>
    <submittedName>
        <fullName evidence="8">NADH-ubiquinone oxidoreductase chain L</fullName>
    </submittedName>
</protein>
<dbReference type="Pfam" id="PF00361">
    <property type="entry name" value="Proton_antipo_M"/>
    <property type="match status" value="1"/>
</dbReference>
<accession>A0A0P0N4Z0</accession>
<feature type="transmembrane region" description="Helical" evidence="5">
    <location>
        <begin position="228"/>
        <end position="245"/>
    </location>
</feature>
<evidence type="ECO:0000259" key="6">
    <source>
        <dbReference type="Pfam" id="PF00361"/>
    </source>
</evidence>
<dbReference type="EMBL" id="CP013011">
    <property type="protein sequence ID" value="ALL01524.1"/>
    <property type="molecule type" value="Genomic_DNA"/>
</dbReference>
<evidence type="ECO:0000313" key="9">
    <source>
        <dbReference type="Proteomes" id="UP000058613"/>
    </source>
</evidence>
<feature type="transmembrane region" description="Helical" evidence="5">
    <location>
        <begin position="115"/>
        <end position="141"/>
    </location>
</feature>
<dbReference type="InterPro" id="IPR003945">
    <property type="entry name" value="NU5C-like"/>
</dbReference>
<dbReference type="PRINTS" id="PR01434">
    <property type="entry name" value="NADHDHGNASE5"/>
</dbReference>
<feature type="transmembrane region" description="Helical" evidence="5">
    <location>
        <begin position="408"/>
        <end position="426"/>
    </location>
</feature>
<feature type="transmembrane region" description="Helical" evidence="5">
    <location>
        <begin position="6"/>
        <end position="26"/>
    </location>
</feature>
<feature type="transmembrane region" description="Helical" evidence="5">
    <location>
        <begin position="309"/>
        <end position="327"/>
    </location>
</feature>
<dbReference type="GO" id="GO:0016020">
    <property type="term" value="C:membrane"/>
    <property type="evidence" value="ECO:0007669"/>
    <property type="project" value="UniProtKB-SubCell"/>
</dbReference>
<dbReference type="InterPro" id="IPR001750">
    <property type="entry name" value="ND/Mrp_TM"/>
</dbReference>
<evidence type="ECO:0000313" key="8">
    <source>
        <dbReference type="EMBL" id="ALL01524.1"/>
    </source>
</evidence>
<feature type="transmembrane region" description="Helical" evidence="5">
    <location>
        <begin position="38"/>
        <end position="57"/>
    </location>
</feature>
<dbReference type="STRING" id="1273541.Pyrde_1481"/>
<proteinExistence type="predicted"/>
<name>A0A0P0N4Z0_9CREN</name>
<keyword evidence="2 5" id="KW-0812">Transmembrane</keyword>
<feature type="transmembrane region" description="Helical" evidence="5">
    <location>
        <begin position="77"/>
        <end position="103"/>
    </location>
</feature>
<organism evidence="8 9">
    <name type="scientific">Pyrodictium delaneyi</name>
    <dbReference type="NCBI Taxonomy" id="1273541"/>
    <lineage>
        <taxon>Archaea</taxon>
        <taxon>Thermoproteota</taxon>
        <taxon>Thermoprotei</taxon>
        <taxon>Desulfurococcales</taxon>
        <taxon>Pyrodictiaceae</taxon>
        <taxon>Pyrodictium</taxon>
    </lineage>
</organism>
<feature type="transmembrane region" description="Helical" evidence="5">
    <location>
        <begin position="446"/>
        <end position="471"/>
    </location>
</feature>
<feature type="transmembrane region" description="Helical" evidence="5">
    <location>
        <begin position="367"/>
        <end position="388"/>
    </location>
</feature>
<feature type="transmembrane region" description="Helical" evidence="5">
    <location>
        <begin position="656"/>
        <end position="683"/>
    </location>
</feature>